<evidence type="ECO:0000313" key="1">
    <source>
        <dbReference type="EMBL" id="MET2828485.1"/>
    </source>
</evidence>
<organism evidence="1 2">
    <name type="scientific">Mesorhizobium shangrilense</name>
    <dbReference type="NCBI Taxonomy" id="460060"/>
    <lineage>
        <taxon>Bacteria</taxon>
        <taxon>Pseudomonadati</taxon>
        <taxon>Pseudomonadota</taxon>
        <taxon>Alphaproteobacteria</taxon>
        <taxon>Hyphomicrobiales</taxon>
        <taxon>Phyllobacteriaceae</taxon>
        <taxon>Mesorhizobium</taxon>
    </lineage>
</organism>
<comment type="caution">
    <text evidence="1">The sequence shown here is derived from an EMBL/GenBank/DDBJ whole genome shotgun (WGS) entry which is preliminary data.</text>
</comment>
<keyword evidence="2" id="KW-1185">Reference proteome</keyword>
<sequence>MSQIQDPMPPKRAAFYFDGFNLYHPVHEMGEPFMKWCNLWRLSEILCAPNGLDLKKVVFCTAMPFHKPDSLGRHRTFNNAQIACGVTVLEGHYVFNEELGRHSEKQSDINVALSLMMDAVDDVFDWAFLVSADSDQAATARVLKDRYPDKKLALVAPPNRKPPDKALPYSDLDFSIRKEDMERALLPNFVKSLDGRFIRRPLEYDPPKWWMPPDQRPKRKR</sequence>
<dbReference type="RefSeq" id="WP_354460486.1">
    <property type="nucleotide sequence ID" value="NZ_JBEWSZ010000001.1"/>
</dbReference>
<dbReference type="CDD" id="cd18722">
    <property type="entry name" value="PIN_NicB-like"/>
    <property type="match status" value="1"/>
</dbReference>
<protein>
    <submittedName>
        <fullName evidence="1">NYN domain-containing protein</fullName>
    </submittedName>
</protein>
<name>A0ABV2DEL0_9HYPH</name>
<accession>A0ABV2DEL0</accession>
<dbReference type="EMBL" id="JBEWSZ010000001">
    <property type="protein sequence ID" value="MET2828485.1"/>
    <property type="molecule type" value="Genomic_DNA"/>
</dbReference>
<dbReference type="Gene3D" id="3.40.50.1010">
    <property type="entry name" value="5'-nuclease"/>
    <property type="match status" value="1"/>
</dbReference>
<dbReference type="Proteomes" id="UP001548832">
    <property type="component" value="Unassembled WGS sequence"/>
</dbReference>
<proteinExistence type="predicted"/>
<evidence type="ECO:0000313" key="2">
    <source>
        <dbReference type="Proteomes" id="UP001548832"/>
    </source>
</evidence>
<gene>
    <name evidence="1" type="ORF">ABVQ20_15995</name>
</gene>
<reference evidence="1 2" key="1">
    <citation type="submission" date="2024-06" db="EMBL/GenBank/DDBJ databases">
        <authorList>
            <person name="Kim D.-U."/>
        </authorList>
    </citation>
    <scope>NUCLEOTIDE SEQUENCE [LARGE SCALE GENOMIC DNA]</scope>
    <source>
        <strain evidence="1 2">KACC15460</strain>
    </source>
</reference>